<dbReference type="AlphaFoldDB" id="A0A0M9EL05"/>
<gene>
    <name evidence="2" type="ORF">FLAG1_12096</name>
</gene>
<feature type="region of interest" description="Disordered" evidence="1">
    <location>
        <begin position="31"/>
        <end position="72"/>
    </location>
</feature>
<name>A0A0M9EL05_FUSLA</name>
<sequence>MACSGGPKFDCDVVGPALEVRFEAIWDIIDGTAENRGHQKSTGSNGSSEGIGKHDEGAEQKSGTGNCPRVKMEDIDRVDKNTRQALSQLLIDQRSATKVSLA</sequence>
<accession>A0A0M9EL05</accession>
<evidence type="ECO:0000256" key="1">
    <source>
        <dbReference type="SAM" id="MobiDB-lite"/>
    </source>
</evidence>
<dbReference type="Proteomes" id="UP000037904">
    <property type="component" value="Unassembled WGS sequence"/>
</dbReference>
<proteinExistence type="predicted"/>
<organism evidence="2 3">
    <name type="scientific">Fusarium langsethiae</name>
    <dbReference type="NCBI Taxonomy" id="179993"/>
    <lineage>
        <taxon>Eukaryota</taxon>
        <taxon>Fungi</taxon>
        <taxon>Dikarya</taxon>
        <taxon>Ascomycota</taxon>
        <taxon>Pezizomycotina</taxon>
        <taxon>Sordariomycetes</taxon>
        <taxon>Hypocreomycetidae</taxon>
        <taxon>Hypocreales</taxon>
        <taxon>Nectriaceae</taxon>
        <taxon>Fusarium</taxon>
    </lineage>
</organism>
<comment type="caution">
    <text evidence="2">The sequence shown here is derived from an EMBL/GenBank/DDBJ whole genome shotgun (WGS) entry which is preliminary data.</text>
</comment>
<evidence type="ECO:0000313" key="3">
    <source>
        <dbReference type="Proteomes" id="UP000037904"/>
    </source>
</evidence>
<protein>
    <submittedName>
        <fullName evidence="2">Uncharacterized protein</fullName>
    </submittedName>
</protein>
<evidence type="ECO:0000313" key="2">
    <source>
        <dbReference type="EMBL" id="KPA35228.1"/>
    </source>
</evidence>
<dbReference type="EMBL" id="JXCE01001376">
    <property type="protein sequence ID" value="KPA35228.1"/>
    <property type="molecule type" value="Genomic_DNA"/>
</dbReference>
<keyword evidence="3" id="KW-1185">Reference proteome</keyword>
<reference evidence="2 3" key="1">
    <citation type="submission" date="2015-04" db="EMBL/GenBank/DDBJ databases">
        <title>The draft genome sequence of Fusarium langsethiae, a T-2/HT-2 mycotoxin producer.</title>
        <authorList>
            <person name="Lysoe E."/>
            <person name="Divon H.H."/>
            <person name="Terzi V."/>
            <person name="Orru L."/>
            <person name="Lamontanara A."/>
            <person name="Kolseth A.-K."/>
            <person name="Frandsen R.J."/>
            <person name="Nielsen K."/>
            <person name="Thrane U."/>
        </authorList>
    </citation>
    <scope>NUCLEOTIDE SEQUENCE [LARGE SCALE GENOMIC DNA]</scope>
    <source>
        <strain evidence="2 3">Fl201059</strain>
    </source>
</reference>